<name>A0A151QT57_CAJCA</name>
<dbReference type="Gene3D" id="3.10.10.10">
    <property type="entry name" value="HIV Type 1 Reverse Transcriptase, subunit A, domain 1"/>
    <property type="match status" value="1"/>
</dbReference>
<sequence>MLKEGLIVPSTSPFSSPIILVKKKDGTWQFCTDYRALNVITVKDSFPMMSHYFPLFSYLSVLILISDLRLTVDYLHCFLFGL</sequence>
<dbReference type="PANTHER" id="PTHR24559:SF434">
    <property type="entry name" value="RNA-DIRECTED DNA POLYMERASE HOMOLOG"/>
    <property type="match status" value="1"/>
</dbReference>
<dbReference type="SUPFAM" id="SSF56672">
    <property type="entry name" value="DNA/RNA polymerases"/>
    <property type="match status" value="1"/>
</dbReference>
<dbReference type="InterPro" id="IPR053134">
    <property type="entry name" value="RNA-dir_DNA_polymerase"/>
</dbReference>
<dbReference type="AlphaFoldDB" id="A0A151QT57"/>
<dbReference type="Proteomes" id="UP000075243">
    <property type="component" value="Unassembled WGS sequence"/>
</dbReference>
<dbReference type="EMBL" id="KQ484870">
    <property type="protein sequence ID" value="KYP33503.1"/>
    <property type="molecule type" value="Genomic_DNA"/>
</dbReference>
<proteinExistence type="predicted"/>
<reference evidence="1" key="1">
    <citation type="journal article" date="2012" name="Nat. Biotechnol.">
        <title>Draft genome sequence of pigeonpea (Cajanus cajan), an orphan legume crop of resource-poor farmers.</title>
        <authorList>
            <person name="Varshney R.K."/>
            <person name="Chen W."/>
            <person name="Li Y."/>
            <person name="Bharti A.K."/>
            <person name="Saxena R.K."/>
            <person name="Schlueter J.A."/>
            <person name="Donoghue M.T."/>
            <person name="Azam S."/>
            <person name="Fan G."/>
            <person name="Whaley A.M."/>
            <person name="Farmer A.D."/>
            <person name="Sheridan J."/>
            <person name="Iwata A."/>
            <person name="Tuteja R."/>
            <person name="Penmetsa R.V."/>
            <person name="Wu W."/>
            <person name="Upadhyaya H.D."/>
            <person name="Yang S.P."/>
            <person name="Shah T."/>
            <person name="Saxena K.B."/>
            <person name="Michael T."/>
            <person name="McCombie W.R."/>
            <person name="Yang B."/>
            <person name="Zhang G."/>
            <person name="Yang H."/>
            <person name="Wang J."/>
            <person name="Spillane C."/>
            <person name="Cook D.R."/>
            <person name="May G.D."/>
            <person name="Xu X."/>
            <person name="Jackson S.A."/>
        </authorList>
    </citation>
    <scope>NUCLEOTIDE SEQUENCE [LARGE SCALE GENOMIC DNA]</scope>
</reference>
<protein>
    <submittedName>
        <fullName evidence="1">Transposon Ty3-I Gag-Pol polyprotein</fullName>
    </submittedName>
</protein>
<dbReference type="PANTHER" id="PTHR24559">
    <property type="entry name" value="TRANSPOSON TY3-I GAG-POL POLYPROTEIN"/>
    <property type="match status" value="1"/>
</dbReference>
<dbReference type="Gramene" id="C.cajan_39834.t">
    <property type="protein sequence ID" value="C.cajan_39834.t.cds1"/>
    <property type="gene ID" value="C.cajan_39834"/>
</dbReference>
<evidence type="ECO:0000313" key="1">
    <source>
        <dbReference type="EMBL" id="KYP33503.1"/>
    </source>
</evidence>
<organism evidence="1 2">
    <name type="scientific">Cajanus cajan</name>
    <name type="common">Pigeon pea</name>
    <name type="synonym">Cajanus indicus</name>
    <dbReference type="NCBI Taxonomy" id="3821"/>
    <lineage>
        <taxon>Eukaryota</taxon>
        <taxon>Viridiplantae</taxon>
        <taxon>Streptophyta</taxon>
        <taxon>Embryophyta</taxon>
        <taxon>Tracheophyta</taxon>
        <taxon>Spermatophyta</taxon>
        <taxon>Magnoliopsida</taxon>
        <taxon>eudicotyledons</taxon>
        <taxon>Gunneridae</taxon>
        <taxon>Pentapetalae</taxon>
        <taxon>rosids</taxon>
        <taxon>fabids</taxon>
        <taxon>Fabales</taxon>
        <taxon>Fabaceae</taxon>
        <taxon>Papilionoideae</taxon>
        <taxon>50 kb inversion clade</taxon>
        <taxon>NPAAA clade</taxon>
        <taxon>indigoferoid/millettioid clade</taxon>
        <taxon>Phaseoleae</taxon>
        <taxon>Cajanus</taxon>
    </lineage>
</organism>
<keyword evidence="2" id="KW-1185">Reference proteome</keyword>
<gene>
    <name evidence="1" type="ORF">KK1_045644</name>
</gene>
<evidence type="ECO:0000313" key="2">
    <source>
        <dbReference type="Proteomes" id="UP000075243"/>
    </source>
</evidence>
<accession>A0A151QT57</accession>
<dbReference type="InterPro" id="IPR043502">
    <property type="entry name" value="DNA/RNA_pol_sf"/>
</dbReference>